<dbReference type="PROSITE" id="PS50878">
    <property type="entry name" value="RT_POL"/>
    <property type="match status" value="1"/>
</dbReference>
<dbReference type="PANTHER" id="PTHR36688:SF2">
    <property type="entry name" value="ENDONUCLEASE_EXONUCLEASE_PHOSPHATASE DOMAIN-CONTAINING PROTEIN"/>
    <property type="match status" value="1"/>
</dbReference>
<feature type="domain" description="RNase H type-1" evidence="2">
    <location>
        <begin position="965"/>
        <end position="1099"/>
    </location>
</feature>
<dbReference type="InterPro" id="IPR043502">
    <property type="entry name" value="DNA/RNA_pol_sf"/>
</dbReference>
<dbReference type="SUPFAM" id="SSF53098">
    <property type="entry name" value="Ribonuclease H-like"/>
    <property type="match status" value="1"/>
</dbReference>
<organism evidence="3 4">
    <name type="scientific">Nesidiocoris tenuis</name>
    <dbReference type="NCBI Taxonomy" id="355587"/>
    <lineage>
        <taxon>Eukaryota</taxon>
        <taxon>Metazoa</taxon>
        <taxon>Ecdysozoa</taxon>
        <taxon>Arthropoda</taxon>
        <taxon>Hexapoda</taxon>
        <taxon>Insecta</taxon>
        <taxon>Pterygota</taxon>
        <taxon>Neoptera</taxon>
        <taxon>Paraneoptera</taxon>
        <taxon>Hemiptera</taxon>
        <taxon>Heteroptera</taxon>
        <taxon>Panheteroptera</taxon>
        <taxon>Cimicomorpha</taxon>
        <taxon>Miridae</taxon>
        <taxon>Dicyphina</taxon>
        <taxon>Nesidiocoris</taxon>
    </lineage>
</organism>
<evidence type="ECO:0000259" key="2">
    <source>
        <dbReference type="PROSITE" id="PS50879"/>
    </source>
</evidence>
<reference evidence="3 4" key="1">
    <citation type="submission" date="2023-09" db="EMBL/GenBank/DDBJ databases">
        <title>Nesidiocoris tenuis whole genome shotgun sequence.</title>
        <authorList>
            <person name="Shibata T."/>
            <person name="Shimoda M."/>
            <person name="Kobayashi T."/>
            <person name="Uehara T."/>
        </authorList>
    </citation>
    <scope>NUCLEOTIDE SEQUENCE [LARGE SCALE GENOMIC DNA]</scope>
    <source>
        <strain evidence="3 4">Japan</strain>
    </source>
</reference>
<dbReference type="SUPFAM" id="SSF56672">
    <property type="entry name" value="DNA/RNA polymerases"/>
    <property type="match status" value="1"/>
</dbReference>
<dbReference type="InterPro" id="IPR005135">
    <property type="entry name" value="Endo/exonuclease/phosphatase"/>
</dbReference>
<sequence>MANNNIKITKSNKLNIISWNARSLNKYKVPELKQYMADKKVDVALIQEPWKVEERNFTFTGYTTIKKAGHNGYRGLVTLVRNGLDYNPTNHPLTDNNDMEILTVSINTSNTTIYLVNVYVADSRIPDEDWNELFSFTVNKNCVIAGDFNAHHPVWSSGLHNVRGDQIVDCASDLDLVILNNGDPTRVSKPGERDGAPDVTVASRSIYADAKWWVSDNSIGSDHLITHTEITSTTISRSTSTRIWKTKQANWGKFQEIVHQELSESALPNSSVTIDNIEDLYNQFTNIISKAADESIPRYKNKTSPHYKANCWWTQKCEDAVKKKKKALHDYYRNKNTETFRRYKQAVKEAADIINQEKRSQWQDYCQQLSTSSNGNTSIWKMVNRFAGNKQLNGSFVDPFQHPELALQVLRKINAVPVDEASLGSNEGSPNSENPAIFPQISTFELKQSLYNLKKNSAPGIDGFAYEMIAQLPETAITILKAFYNCCIQHHHPLKAWKEIKILYVKKQQAIHPSQLSATDIRPLALISCFAKLLNIIMKKRLEVVVENNSILPKHSHGFRKQHGTYNNLTELYLEILNEKAQGNSTQCIFLDISGAYNQVDITKLKDIMTRSQIPEYIVNWVHTFFTKKTYVDGMNVASGDRGLDQGSTISPLLFNIYTSMLGLNLEHGKMSLYADDCALTVSGKDINTNIAHLEQDISALNIDLEQLGLVLNSQKTSFISFFDSMSKRDRELLQVEVLPGQRIKAAEKHKYLGVIFDPKLKWNLHIKNTILKMKRDINALKYLKGSSWGNHPTDQLKLYTAVCRPKAEYASHVTLWNNPALKSVQVVQNAAIRQSIGAVKTTPIPSLHCVSAILPIEIRIDELSRRTYNKLMTSSPEINELCVSLTTYGSARMIAPTIKLKDELTQLMATRTQFNIRSFQQTPTIMPTSLNNKCHINIPDLAKKDSTPREVARQLSLDYINNQFPHHVKIYSDGSKKEEGVAAGFYCSNDNMASGKRLHNISSIFTAELGGILMAAEHVRDSHPENTKFVILSDSKAAIERIRNIKPGDAIPLPLVSIIILILELSITNRTVELCWIPSHVGIQGNEAVDRTVGETAQSGYIHPTTTSNSEDLSTTFKTNAMQKWSQQYDLDTITVGRWSKAIYTHPPTKPWFDGINFEPRALTTITRVLLGHGFTPHFRVLMRKANDDICPHCKPSSLTMDVYHILQECRKTMPRINSAISPFTNIIDFLKANLKQPQQLKKIHDILNDLEVQI</sequence>
<dbReference type="PROSITE" id="PS50879">
    <property type="entry name" value="RNASE_H_1"/>
    <property type="match status" value="1"/>
</dbReference>
<dbReference type="InterPro" id="IPR052560">
    <property type="entry name" value="RdDP_mobile_element"/>
</dbReference>
<evidence type="ECO:0000313" key="4">
    <source>
        <dbReference type="Proteomes" id="UP001307889"/>
    </source>
</evidence>
<evidence type="ECO:0000313" key="3">
    <source>
        <dbReference type="EMBL" id="BES99012.1"/>
    </source>
</evidence>
<dbReference type="InterPro" id="IPR000477">
    <property type="entry name" value="RT_dom"/>
</dbReference>
<dbReference type="Pfam" id="PF14529">
    <property type="entry name" value="Exo_endo_phos_2"/>
    <property type="match status" value="1"/>
</dbReference>
<name>A0ABN7B3N5_9HEMI</name>
<dbReference type="Proteomes" id="UP001307889">
    <property type="component" value="Chromosome 10"/>
</dbReference>
<dbReference type="CDD" id="cd09276">
    <property type="entry name" value="Rnase_HI_RT_non_LTR"/>
    <property type="match status" value="1"/>
</dbReference>
<evidence type="ECO:0000259" key="1">
    <source>
        <dbReference type="PROSITE" id="PS50878"/>
    </source>
</evidence>
<dbReference type="Gene3D" id="3.30.420.10">
    <property type="entry name" value="Ribonuclease H-like superfamily/Ribonuclease H"/>
    <property type="match status" value="1"/>
</dbReference>
<protein>
    <submittedName>
        <fullName evidence="3">Pol-like protein</fullName>
    </submittedName>
</protein>
<accession>A0ABN7B3N5</accession>
<dbReference type="Pfam" id="PF00078">
    <property type="entry name" value="RVT_1"/>
    <property type="match status" value="1"/>
</dbReference>
<dbReference type="SUPFAM" id="SSF56219">
    <property type="entry name" value="DNase I-like"/>
    <property type="match status" value="1"/>
</dbReference>
<dbReference type="EMBL" id="AP028918">
    <property type="protein sequence ID" value="BES99012.1"/>
    <property type="molecule type" value="Genomic_DNA"/>
</dbReference>
<dbReference type="InterPro" id="IPR036397">
    <property type="entry name" value="RNaseH_sf"/>
</dbReference>
<dbReference type="InterPro" id="IPR012337">
    <property type="entry name" value="RNaseH-like_sf"/>
</dbReference>
<dbReference type="PANTHER" id="PTHR36688">
    <property type="entry name" value="ENDO/EXONUCLEASE/PHOSPHATASE DOMAIN-CONTAINING PROTEIN"/>
    <property type="match status" value="1"/>
</dbReference>
<proteinExistence type="predicted"/>
<dbReference type="InterPro" id="IPR036691">
    <property type="entry name" value="Endo/exonu/phosph_ase_sf"/>
</dbReference>
<dbReference type="Gene3D" id="3.60.10.10">
    <property type="entry name" value="Endonuclease/exonuclease/phosphatase"/>
    <property type="match status" value="1"/>
</dbReference>
<gene>
    <name evidence="3" type="ORF">NTJ_11828</name>
</gene>
<keyword evidence="4" id="KW-1185">Reference proteome</keyword>
<dbReference type="InterPro" id="IPR002156">
    <property type="entry name" value="RNaseH_domain"/>
</dbReference>
<feature type="domain" description="Reverse transcriptase" evidence="1">
    <location>
        <begin position="486"/>
        <end position="757"/>
    </location>
</feature>